<gene>
    <name evidence="2" type="ORF">DNK06_08345</name>
</gene>
<feature type="domain" description="AB hydrolase-1" evidence="1">
    <location>
        <begin position="5"/>
        <end position="225"/>
    </location>
</feature>
<dbReference type="Gene3D" id="3.40.50.1820">
    <property type="entry name" value="alpha/beta hydrolase"/>
    <property type="match status" value="1"/>
</dbReference>
<dbReference type="InterPro" id="IPR029058">
    <property type="entry name" value="AB_hydrolase_fold"/>
</dbReference>
<sequence length="235" mass="24717">MAERLILLPGWGFGSAPLEPLADALGSHLQVRIEPLPGFAHAQVERWLDALDERLPRGVWLGGWSLGGMLASLLAVRRGKDCPGLLTLASNASFIANEAWPEAMPATTFTAFCDAYGQNPSATLKRFAMLCSQGAADARGLSRTLMAQAGGADSMAGLDLLAALDTRSALRHFEGAQLHLFADADALVPVSAAAAVQALQPAAEVRSIEGASHAFVLEQAVEVAATLIRFMEAKT</sequence>
<dbReference type="EMBL" id="QJUI01000006">
    <property type="protein sequence ID" value="TBU81115.1"/>
    <property type="molecule type" value="Genomic_DNA"/>
</dbReference>
<dbReference type="Pfam" id="PF12697">
    <property type="entry name" value="Abhydrolase_6"/>
    <property type="match status" value="1"/>
</dbReference>
<proteinExistence type="predicted"/>
<evidence type="ECO:0000313" key="2">
    <source>
        <dbReference type="EMBL" id="TBU81115.1"/>
    </source>
</evidence>
<dbReference type="RefSeq" id="WP_131179570.1">
    <property type="nucleotide sequence ID" value="NZ_QJUI01000006.1"/>
</dbReference>
<protein>
    <submittedName>
        <fullName evidence="2">Transporter</fullName>
    </submittedName>
</protein>
<evidence type="ECO:0000313" key="3">
    <source>
        <dbReference type="Proteomes" id="UP000292302"/>
    </source>
</evidence>
<comment type="caution">
    <text evidence="2">The sequence shown here is derived from an EMBL/GenBank/DDBJ whole genome shotgun (WGS) entry which is preliminary data.</text>
</comment>
<dbReference type="SUPFAM" id="SSF53474">
    <property type="entry name" value="alpha/beta-Hydrolases"/>
    <property type="match status" value="1"/>
</dbReference>
<keyword evidence="3" id="KW-1185">Reference proteome</keyword>
<dbReference type="OrthoDB" id="9780744at2"/>
<evidence type="ECO:0000259" key="1">
    <source>
        <dbReference type="Pfam" id="PF12697"/>
    </source>
</evidence>
<reference evidence="2 3" key="1">
    <citation type="submission" date="2018-06" db="EMBL/GenBank/DDBJ databases">
        <title>Three novel Pseudomonas species isolated from symptomatic oak.</title>
        <authorList>
            <person name="Bueno-Gonzalez V."/>
            <person name="Brady C."/>
        </authorList>
    </citation>
    <scope>NUCLEOTIDE SEQUENCE [LARGE SCALE GENOMIC DNA]</scope>
    <source>
        <strain evidence="2 3">P9A</strain>
    </source>
</reference>
<accession>A0A4Q9QP82</accession>
<dbReference type="Proteomes" id="UP000292302">
    <property type="component" value="Unassembled WGS sequence"/>
</dbReference>
<name>A0A4Q9QP82_9GAMM</name>
<dbReference type="AlphaFoldDB" id="A0A4Q9QP82"/>
<organism evidence="2 3">
    <name type="scientific">Phytopseudomonas daroniae</name>
    <dbReference type="NCBI Taxonomy" id="2487519"/>
    <lineage>
        <taxon>Bacteria</taxon>
        <taxon>Pseudomonadati</taxon>
        <taxon>Pseudomonadota</taxon>
        <taxon>Gammaproteobacteria</taxon>
        <taxon>Pseudomonadales</taxon>
        <taxon>Pseudomonadaceae</taxon>
        <taxon>Phytopseudomonas</taxon>
    </lineage>
</organism>
<dbReference type="InterPro" id="IPR000073">
    <property type="entry name" value="AB_hydrolase_1"/>
</dbReference>